<dbReference type="AlphaFoldDB" id="A0A2G9GE57"/>
<dbReference type="STRING" id="429701.A0A2G9GE57"/>
<name>A0A2G9GE57_9LAMI</name>
<keyword evidence="3" id="KW-1185">Reference proteome</keyword>
<proteinExistence type="predicted"/>
<feature type="compositionally biased region" description="Basic and acidic residues" evidence="1">
    <location>
        <begin position="64"/>
        <end position="80"/>
    </location>
</feature>
<organism evidence="2 3">
    <name type="scientific">Handroanthus impetiginosus</name>
    <dbReference type="NCBI Taxonomy" id="429701"/>
    <lineage>
        <taxon>Eukaryota</taxon>
        <taxon>Viridiplantae</taxon>
        <taxon>Streptophyta</taxon>
        <taxon>Embryophyta</taxon>
        <taxon>Tracheophyta</taxon>
        <taxon>Spermatophyta</taxon>
        <taxon>Magnoliopsida</taxon>
        <taxon>eudicotyledons</taxon>
        <taxon>Gunneridae</taxon>
        <taxon>Pentapetalae</taxon>
        <taxon>asterids</taxon>
        <taxon>lamiids</taxon>
        <taxon>Lamiales</taxon>
        <taxon>Bignoniaceae</taxon>
        <taxon>Crescentiina</taxon>
        <taxon>Tabebuia alliance</taxon>
        <taxon>Handroanthus</taxon>
    </lineage>
</organism>
<evidence type="ECO:0000256" key="1">
    <source>
        <dbReference type="SAM" id="MobiDB-lite"/>
    </source>
</evidence>
<evidence type="ECO:0000313" key="2">
    <source>
        <dbReference type="EMBL" id="PIN03569.1"/>
    </source>
</evidence>
<dbReference type="PANTHER" id="PTHR33448">
    <property type="entry name" value="CHLOROPLAST PROTEIN HCF243-RELATED"/>
    <property type="match status" value="1"/>
</dbReference>
<evidence type="ECO:0000313" key="3">
    <source>
        <dbReference type="Proteomes" id="UP000231279"/>
    </source>
</evidence>
<dbReference type="Proteomes" id="UP000231279">
    <property type="component" value="Unassembled WGS sequence"/>
</dbReference>
<gene>
    <name evidence="2" type="ORF">CDL12_23901</name>
</gene>
<comment type="caution">
    <text evidence="2">The sequence shown here is derived from an EMBL/GenBank/DDBJ whole genome shotgun (WGS) entry which is preliminary data.</text>
</comment>
<reference evidence="3" key="1">
    <citation type="journal article" date="2018" name="Gigascience">
        <title>Genome assembly of the Pink Ipe (Handroanthus impetiginosus, Bignoniaceae), a highly valued, ecologically keystone Neotropical timber forest tree.</title>
        <authorList>
            <person name="Silva-Junior O.B."/>
            <person name="Grattapaglia D."/>
            <person name="Novaes E."/>
            <person name="Collevatti R.G."/>
        </authorList>
    </citation>
    <scope>NUCLEOTIDE SEQUENCE [LARGE SCALE GENOMIC DNA]</scope>
    <source>
        <strain evidence="3">cv. UFG-1</strain>
    </source>
</reference>
<dbReference type="EMBL" id="NKXS01005474">
    <property type="protein sequence ID" value="PIN03569.1"/>
    <property type="molecule type" value="Genomic_DNA"/>
</dbReference>
<protein>
    <submittedName>
        <fullName evidence="2">Uncharacterized protein</fullName>
    </submittedName>
</protein>
<accession>A0A2G9GE57</accession>
<dbReference type="PANTHER" id="PTHR33448:SF4">
    <property type="entry name" value="CHLOROPLAST PROTEIN HCF243"/>
    <property type="match status" value="1"/>
</dbReference>
<sequence>MSPKNQEPKKDNESPLLPECLLLMMCEPKLSMEVSKETWVRGADFIRWLPERPRKGAKAAKTGGCDHEPVKKKPNVEPKAKPSIPPLPARKNDFQPPRSSCSLPAASRAAGVEGKLVNGGGKEPFGLTRCKSEPMRTAAAKLMAESCGMKMESQNRGAVDVGSGAAELAIK</sequence>
<dbReference type="OrthoDB" id="910634at2759"/>
<feature type="region of interest" description="Disordered" evidence="1">
    <location>
        <begin position="50"/>
        <end position="106"/>
    </location>
</feature>